<keyword evidence="3" id="KW-1133">Transmembrane helix</keyword>
<organism evidence="4 5">
    <name type="scientific">Pelobates cultripes</name>
    <name type="common">Western spadefoot toad</name>
    <dbReference type="NCBI Taxonomy" id="61616"/>
    <lineage>
        <taxon>Eukaryota</taxon>
        <taxon>Metazoa</taxon>
        <taxon>Chordata</taxon>
        <taxon>Craniata</taxon>
        <taxon>Vertebrata</taxon>
        <taxon>Euteleostomi</taxon>
        <taxon>Amphibia</taxon>
        <taxon>Batrachia</taxon>
        <taxon>Anura</taxon>
        <taxon>Pelobatoidea</taxon>
        <taxon>Pelobatidae</taxon>
        <taxon>Pelobates</taxon>
    </lineage>
</organism>
<evidence type="ECO:0000313" key="4">
    <source>
        <dbReference type="EMBL" id="CAH2251639.1"/>
    </source>
</evidence>
<reference evidence="4" key="1">
    <citation type="submission" date="2022-03" db="EMBL/GenBank/DDBJ databases">
        <authorList>
            <person name="Alioto T."/>
            <person name="Alioto T."/>
            <person name="Gomez Garrido J."/>
        </authorList>
    </citation>
    <scope>NUCLEOTIDE SEQUENCE</scope>
</reference>
<protein>
    <submittedName>
        <fullName evidence="4">Unc-93 homolog A</fullName>
    </submittedName>
</protein>
<keyword evidence="3" id="KW-0472">Membrane</keyword>
<gene>
    <name evidence="4" type="ORF">PECUL_23A023370</name>
</gene>
<evidence type="ECO:0000256" key="1">
    <source>
        <dbReference type="ARBA" id="ARBA00009172"/>
    </source>
</evidence>
<sequence>MGLEHLKNIIILSIGFLLLATAYGGLQTLQSSLNPEKGLGVASLSVVYGCLICSSLLLPRILIKKIGCKWTIVASMCCYITYSRCGPGSSPTSGNPHSPQLSPWRTQAWHFHKAEGQEEQERLAAYACGKASLQSPNMEKCSQMGTSVTSPTCTRLKHTDSPALSSITKTQPANSEKNMYQ</sequence>
<keyword evidence="3" id="KW-0812">Transmembrane</keyword>
<name>A0AAD1RF57_PELCU</name>
<feature type="compositionally biased region" description="Polar residues" evidence="2">
    <location>
        <begin position="162"/>
        <end position="181"/>
    </location>
</feature>
<dbReference type="PANTHER" id="PTHR19444:SF13">
    <property type="entry name" value="PROTEIN UNC-93 HOMOLOG A"/>
    <property type="match status" value="1"/>
</dbReference>
<feature type="transmembrane region" description="Helical" evidence="3">
    <location>
        <begin position="38"/>
        <end position="58"/>
    </location>
</feature>
<accession>A0AAD1RF57</accession>
<dbReference type="PANTHER" id="PTHR19444">
    <property type="entry name" value="UNC-93 RELATED"/>
    <property type="match status" value="1"/>
</dbReference>
<dbReference type="AlphaFoldDB" id="A0AAD1RF57"/>
<dbReference type="Proteomes" id="UP001295444">
    <property type="component" value="Chromosome 02"/>
</dbReference>
<evidence type="ECO:0000256" key="3">
    <source>
        <dbReference type="SAM" id="Phobius"/>
    </source>
</evidence>
<feature type="region of interest" description="Disordered" evidence="2">
    <location>
        <begin position="148"/>
        <end position="181"/>
    </location>
</feature>
<dbReference type="InterPro" id="IPR051951">
    <property type="entry name" value="UNC-93_regulatory"/>
</dbReference>
<feature type="transmembrane region" description="Helical" evidence="3">
    <location>
        <begin position="9"/>
        <end position="26"/>
    </location>
</feature>
<evidence type="ECO:0000256" key="2">
    <source>
        <dbReference type="SAM" id="MobiDB-lite"/>
    </source>
</evidence>
<dbReference type="EMBL" id="OW240913">
    <property type="protein sequence ID" value="CAH2251639.1"/>
    <property type="molecule type" value="Genomic_DNA"/>
</dbReference>
<proteinExistence type="inferred from homology"/>
<evidence type="ECO:0000313" key="5">
    <source>
        <dbReference type="Proteomes" id="UP001295444"/>
    </source>
</evidence>
<keyword evidence="5" id="KW-1185">Reference proteome</keyword>
<comment type="similarity">
    <text evidence="1">Belongs to the unc-93 family.</text>
</comment>